<dbReference type="PANTHER" id="PTHR39203:SF1">
    <property type="entry name" value="CYTOPLASMIC PROTEIN"/>
    <property type="match status" value="1"/>
</dbReference>
<accession>A0A1G9QV73</accession>
<dbReference type="EMBL" id="FNGV01000005">
    <property type="protein sequence ID" value="SDM14898.1"/>
    <property type="molecule type" value="Genomic_DNA"/>
</dbReference>
<dbReference type="CDD" id="cd06553">
    <property type="entry name" value="ASCH_Ef3133_like"/>
    <property type="match status" value="1"/>
</dbReference>
<evidence type="ECO:0000313" key="3">
    <source>
        <dbReference type="Proteomes" id="UP000199440"/>
    </source>
</evidence>
<dbReference type="InterPro" id="IPR015947">
    <property type="entry name" value="PUA-like_sf"/>
</dbReference>
<dbReference type="SMART" id="SM01022">
    <property type="entry name" value="ASCH"/>
    <property type="match status" value="1"/>
</dbReference>
<dbReference type="AlphaFoldDB" id="A0A1G9QV73"/>
<protein>
    <submittedName>
        <fullName evidence="2">Uncharacterized protein YhfF</fullName>
    </submittedName>
</protein>
<name>A0A1G9QV73_9FLAO</name>
<evidence type="ECO:0000313" key="2">
    <source>
        <dbReference type="EMBL" id="SDM14898.1"/>
    </source>
</evidence>
<organism evidence="2 3">
    <name type="scientific">Kriegella aquimaris</name>
    <dbReference type="NCBI Taxonomy" id="192904"/>
    <lineage>
        <taxon>Bacteria</taxon>
        <taxon>Pseudomonadati</taxon>
        <taxon>Bacteroidota</taxon>
        <taxon>Flavobacteriia</taxon>
        <taxon>Flavobacteriales</taxon>
        <taxon>Flavobacteriaceae</taxon>
        <taxon>Kriegella</taxon>
    </lineage>
</organism>
<dbReference type="Proteomes" id="UP000199440">
    <property type="component" value="Unassembled WGS sequence"/>
</dbReference>
<dbReference type="OrthoDB" id="9807542at2"/>
<dbReference type="RefSeq" id="WP_089889550.1">
    <property type="nucleotide sequence ID" value="NZ_FNGV01000005.1"/>
</dbReference>
<dbReference type="InterPro" id="IPR007374">
    <property type="entry name" value="ASCH_domain"/>
</dbReference>
<dbReference type="STRING" id="192904.SAMN04488514_105223"/>
<keyword evidence="3" id="KW-1185">Reference proteome</keyword>
<sequence>MDNASARNMWGDFLDAHLEYAFVDAPKVIHFCDNEKDANDCVRLVKKGIKKATSPSLLGLQCRQEPLPKIGDFMIITDWEGSAQCIVRTTSARLRPYFSIDAAYARLEGEGDLSLEYWKRVHWDYYERELRPFGRVPRESMIIVCQEFEKVFER</sequence>
<dbReference type="PANTHER" id="PTHR39203">
    <property type="entry name" value="CYTOPLASMIC PROTEIN-RELATED"/>
    <property type="match status" value="1"/>
</dbReference>
<reference evidence="2 3" key="1">
    <citation type="submission" date="2016-10" db="EMBL/GenBank/DDBJ databases">
        <authorList>
            <person name="de Groot N.N."/>
        </authorList>
    </citation>
    <scope>NUCLEOTIDE SEQUENCE [LARGE SCALE GENOMIC DNA]</scope>
    <source>
        <strain evidence="2 3">DSM 19886</strain>
    </source>
</reference>
<dbReference type="Pfam" id="PF04266">
    <property type="entry name" value="ASCH"/>
    <property type="match status" value="1"/>
</dbReference>
<dbReference type="InterPro" id="IPR009326">
    <property type="entry name" value="DUF984"/>
</dbReference>
<evidence type="ECO:0000259" key="1">
    <source>
        <dbReference type="SMART" id="SM01022"/>
    </source>
</evidence>
<dbReference type="SUPFAM" id="SSF88697">
    <property type="entry name" value="PUA domain-like"/>
    <property type="match status" value="1"/>
</dbReference>
<proteinExistence type="predicted"/>
<dbReference type="PIRSF" id="PIRSF021320">
    <property type="entry name" value="DUF984"/>
    <property type="match status" value="1"/>
</dbReference>
<dbReference type="Gene3D" id="3.10.400.10">
    <property type="entry name" value="Sulfate adenylyltransferase"/>
    <property type="match status" value="1"/>
</dbReference>
<feature type="domain" description="ASCH" evidence="1">
    <location>
        <begin position="29"/>
        <end position="152"/>
    </location>
</feature>
<gene>
    <name evidence="2" type="ORF">SAMN04488514_105223</name>
</gene>